<organism evidence="5 6">
    <name type="scientific">Actinomortierella ambigua</name>
    <dbReference type="NCBI Taxonomy" id="1343610"/>
    <lineage>
        <taxon>Eukaryota</taxon>
        <taxon>Fungi</taxon>
        <taxon>Fungi incertae sedis</taxon>
        <taxon>Mucoromycota</taxon>
        <taxon>Mortierellomycotina</taxon>
        <taxon>Mortierellomycetes</taxon>
        <taxon>Mortierellales</taxon>
        <taxon>Mortierellaceae</taxon>
        <taxon>Actinomortierella</taxon>
    </lineage>
</organism>
<dbReference type="PROSITE" id="PS50005">
    <property type="entry name" value="TPR"/>
    <property type="match status" value="1"/>
</dbReference>
<dbReference type="OrthoDB" id="29013at2759"/>
<dbReference type="InterPro" id="IPR051722">
    <property type="entry name" value="Endocytosis_PI4K-reg_protein"/>
</dbReference>
<evidence type="ECO:0008006" key="7">
    <source>
        <dbReference type="Google" id="ProtNLM"/>
    </source>
</evidence>
<dbReference type="AlphaFoldDB" id="A0A9P6QNM6"/>
<accession>A0A9P6QNM6</accession>
<feature type="repeat" description="TPR" evidence="3">
    <location>
        <begin position="817"/>
        <end position="850"/>
    </location>
</feature>
<sequence>MALSSKAQAIERDFYNARAKANYAAFSELARRYVKHNKEGVVFAQTALLEQAVGEAEQAVRKAQGWSFLPSLDDTPEMIAQPPAIRPESIQEAVDNLERVVTRGSEELQEYAGIVLARAAIATNAPDRLQRVAHYLRNIQLPPAKIPTGHNFALVACGLTVKGLALEDEGKLPEAIVCYDNVSLMVQAAPTEKCEELAVWTEQALYRASLLKLRQGDQLAAIRSFRAYHNQALLWPNSFPLPRRATIYRYFTQCLSASFKSHTQINGANGSVSAVIDLEIAQIHAYWEDALYAVTPFPRATEKNWRVLNMIEQIVNDRKLFGGGNDADKRALVETIYRASQKTFQSPRILRFLFFSLVDMGQYDEAVLSLKAYLDLVEINQRVKEGASDEIFSDEQRLRLDVESEHDIVSVMVAGSRLYSKDLQQPDEALECAKKALETIQKHLHSQDAKSLLSQAFLYQGIAYGLQAAKAHEPDHRPQLYAKSLESLDKAIEILPLSFENHYARAVQLAETREIPAALVAVKQALGLNASHVPSWHLLVLLLSAQKDHNKALELCGVGLKESDWDKPETDGLVASQLEGEEYLALRITQAMLHDQVYGAEAALELHEALFHLYTKIFAPEPSSLGESLYDIQNIRQQQQQQFQMDQSEIELGSTLTVPTTAGGGGGRRRAGSILSVRSRNGGSEVGLNSNGTGTGAAGSVTNNTLDVPKANYASSITSSIGSTGSKGRRSGRSNTVGSASAVAAGGGGAVGLGRSPLGLLPTVPRETTKAIQRRARAKKVLVTLWLLSAATFRRLGKMQDALKATEEAERTDASNPDVWYQLGLLHTAQGDSETASVSFSKALALAPYHPACLARLGCSYLDAGSLDMAEGVLETTTRGQGWDSAEAWYYLGKVFEGSDRLVRAKECLWYALDLERSRPVRAFTEAVSRIAA</sequence>
<comment type="function">
    <text evidence="1">Involved in endocytosis.</text>
</comment>
<dbReference type="EMBL" id="JAAAJB010000010">
    <property type="protein sequence ID" value="KAG0270166.1"/>
    <property type="molecule type" value="Genomic_DNA"/>
</dbReference>
<evidence type="ECO:0000256" key="3">
    <source>
        <dbReference type="PROSITE-ProRule" id="PRU00339"/>
    </source>
</evidence>
<feature type="region of interest" description="Disordered" evidence="4">
    <location>
        <begin position="717"/>
        <end position="740"/>
    </location>
</feature>
<evidence type="ECO:0000256" key="4">
    <source>
        <dbReference type="SAM" id="MobiDB-lite"/>
    </source>
</evidence>
<dbReference type="Proteomes" id="UP000807716">
    <property type="component" value="Unassembled WGS sequence"/>
</dbReference>
<feature type="region of interest" description="Disordered" evidence="4">
    <location>
        <begin position="656"/>
        <end position="696"/>
    </location>
</feature>
<evidence type="ECO:0000256" key="2">
    <source>
        <dbReference type="ARBA" id="ARBA00038251"/>
    </source>
</evidence>
<comment type="similarity">
    <text evidence="2">Belongs to the YPP1 family.</text>
</comment>
<dbReference type="InterPro" id="IPR011990">
    <property type="entry name" value="TPR-like_helical_dom_sf"/>
</dbReference>
<feature type="compositionally biased region" description="Polar residues" evidence="4">
    <location>
        <begin position="676"/>
        <end position="692"/>
    </location>
</feature>
<reference evidence="5" key="1">
    <citation type="journal article" date="2020" name="Fungal Divers.">
        <title>Resolving the Mortierellaceae phylogeny through synthesis of multi-gene phylogenetics and phylogenomics.</title>
        <authorList>
            <person name="Vandepol N."/>
            <person name="Liber J."/>
            <person name="Desiro A."/>
            <person name="Na H."/>
            <person name="Kennedy M."/>
            <person name="Barry K."/>
            <person name="Grigoriev I.V."/>
            <person name="Miller A.N."/>
            <person name="O'Donnell K."/>
            <person name="Stajich J.E."/>
            <person name="Bonito G."/>
        </authorList>
    </citation>
    <scope>NUCLEOTIDE SEQUENCE</scope>
    <source>
        <strain evidence="5">BC1065</strain>
    </source>
</reference>
<evidence type="ECO:0000313" key="5">
    <source>
        <dbReference type="EMBL" id="KAG0270166.1"/>
    </source>
</evidence>
<proteinExistence type="inferred from homology"/>
<name>A0A9P6QNM6_9FUNG</name>
<dbReference type="SMART" id="SM00028">
    <property type="entry name" value="TPR"/>
    <property type="match status" value="6"/>
</dbReference>
<evidence type="ECO:0000313" key="6">
    <source>
        <dbReference type="Proteomes" id="UP000807716"/>
    </source>
</evidence>
<dbReference type="PANTHER" id="PTHR23083">
    <property type="entry name" value="TETRATRICOPEPTIDE REPEAT PROTEIN, TPR"/>
    <property type="match status" value="1"/>
</dbReference>
<comment type="caution">
    <text evidence="5">The sequence shown here is derived from an EMBL/GenBank/DDBJ whole genome shotgun (WGS) entry which is preliminary data.</text>
</comment>
<gene>
    <name evidence="5" type="ORF">DFQ27_000085</name>
</gene>
<dbReference type="Gene3D" id="1.25.40.10">
    <property type="entry name" value="Tetratricopeptide repeat domain"/>
    <property type="match status" value="3"/>
</dbReference>
<protein>
    <recommendedName>
        <fullName evidence="7">TPR-like protein</fullName>
    </recommendedName>
</protein>
<dbReference type="PANTHER" id="PTHR23083:SF464">
    <property type="entry name" value="TETRATRICOPEPTIDE REPEAT DOMAIN 7, ISOFORM A"/>
    <property type="match status" value="1"/>
</dbReference>
<evidence type="ECO:0000256" key="1">
    <source>
        <dbReference type="ARBA" id="ARBA00002550"/>
    </source>
</evidence>
<keyword evidence="6" id="KW-1185">Reference proteome</keyword>
<dbReference type="Pfam" id="PF13181">
    <property type="entry name" value="TPR_8"/>
    <property type="match status" value="1"/>
</dbReference>
<dbReference type="SUPFAM" id="SSF48452">
    <property type="entry name" value="TPR-like"/>
    <property type="match status" value="2"/>
</dbReference>
<dbReference type="InterPro" id="IPR019734">
    <property type="entry name" value="TPR_rpt"/>
</dbReference>
<keyword evidence="3" id="KW-0802">TPR repeat</keyword>
<feature type="compositionally biased region" description="Low complexity" evidence="4">
    <location>
        <begin position="717"/>
        <end position="726"/>
    </location>
</feature>